<reference evidence="2" key="1">
    <citation type="journal article" date="2023" name="Nat. Plants">
        <title>Single-cell RNA sequencing provides a high-resolution roadmap for understanding the multicellular compartmentation of specialized metabolism.</title>
        <authorList>
            <person name="Sun S."/>
            <person name="Shen X."/>
            <person name="Li Y."/>
            <person name="Li Y."/>
            <person name="Wang S."/>
            <person name="Li R."/>
            <person name="Zhang H."/>
            <person name="Shen G."/>
            <person name="Guo B."/>
            <person name="Wei J."/>
            <person name="Xu J."/>
            <person name="St-Pierre B."/>
            <person name="Chen S."/>
            <person name="Sun C."/>
        </authorList>
    </citation>
    <scope>NUCLEOTIDE SEQUENCE [LARGE SCALE GENOMIC DNA]</scope>
</reference>
<protein>
    <submittedName>
        <fullName evidence="1">Uncharacterized protein</fullName>
    </submittedName>
</protein>
<evidence type="ECO:0000313" key="2">
    <source>
        <dbReference type="Proteomes" id="UP001060085"/>
    </source>
</evidence>
<accession>A0ACC0BPV4</accession>
<dbReference type="EMBL" id="CM044703">
    <property type="protein sequence ID" value="KAI5674716.1"/>
    <property type="molecule type" value="Genomic_DNA"/>
</dbReference>
<name>A0ACC0BPV4_CATRO</name>
<comment type="caution">
    <text evidence="1">The sequence shown here is derived from an EMBL/GenBank/DDBJ whole genome shotgun (WGS) entry which is preliminary data.</text>
</comment>
<evidence type="ECO:0000313" key="1">
    <source>
        <dbReference type="EMBL" id="KAI5674716.1"/>
    </source>
</evidence>
<dbReference type="Proteomes" id="UP001060085">
    <property type="component" value="Linkage Group LG03"/>
</dbReference>
<organism evidence="1 2">
    <name type="scientific">Catharanthus roseus</name>
    <name type="common">Madagascar periwinkle</name>
    <name type="synonym">Vinca rosea</name>
    <dbReference type="NCBI Taxonomy" id="4058"/>
    <lineage>
        <taxon>Eukaryota</taxon>
        <taxon>Viridiplantae</taxon>
        <taxon>Streptophyta</taxon>
        <taxon>Embryophyta</taxon>
        <taxon>Tracheophyta</taxon>
        <taxon>Spermatophyta</taxon>
        <taxon>Magnoliopsida</taxon>
        <taxon>eudicotyledons</taxon>
        <taxon>Gunneridae</taxon>
        <taxon>Pentapetalae</taxon>
        <taxon>asterids</taxon>
        <taxon>lamiids</taxon>
        <taxon>Gentianales</taxon>
        <taxon>Apocynaceae</taxon>
        <taxon>Rauvolfioideae</taxon>
        <taxon>Vinceae</taxon>
        <taxon>Catharanthinae</taxon>
        <taxon>Catharanthus</taxon>
    </lineage>
</organism>
<sequence length="929" mass="104607">MGSFQKLLQFLWLLIISLAIFPFVLCLTARCSSKDRSALLQFNQSLMIKTLHPHLPPPLACPTCAIPYAKTQSWKEDQDCCSWAGITCDNSTGHVSLELVNFKMLLQNASQLEEVYLDFVNMSSSMITESLTKNLSSDSLTSLSLRGCQLYGEFPRNIFLLPKIRMLELRNNPNLNGSLPSSPERHNYSSLEYLNLFYTRFAGTLPDSISYLYSLKQLDLSSCLFSGHVPESIGNLSRITRINLSNNGFNGQLPSTLAQLEQLIHFYLDSNDFQGPIPNVFANLQKLFSVSFANSNVQGSFPSSILNLTRIYSINFSENQLNGAIPSKAGDRPNLTFLYLNGNLLNGTIPPWIFRLPSLMFLKLDSNQFIGQIQEFHHKSIEVISLGYNQLHGPIPSSIFQLVNLTILGLESCQLEGVLELGKFSNLQNLVNLGLANNNLSLNNIEISSINFTLPNLQTLDLSKNQIHGKIPSSLWGFGPDKLTHLILSHNYISEIQLPWTNLRHFDISFNLLRGSIPIPPTTINDLFLSSNVISGEIPFLLCNSSSLTILDLSNNHLTGELPKCLGNMSIKLSVLDVRRNHLTGNIPEMFDENSSLRSLNLNQNKFQGSVPHSLLNCTRLEVIDLGNNNLSGTFPYWLDNLPMLQVLILRSNGFFGTLESSETKFPFPLLRILDLANNNFSGLLPDFYIKHLAGMMNTESSSDLRDPYIGQTYYIDSIILILKRQTLEVVKILNIFTVIDLSMNKFQGKIPDSLGNLHALQGLNLSSNFLEEEIPTSIADLRKLEFLDLSSNNLKGQIPQQLTRLNFLAVLNLSNNHLAGSIPRGRQFDTFGNDSYVGNSELCGFPLTRKCGNDNEKEEPRVENQESEKEFDWRSVVIGYASGLIIGLIVAQLIFWCGKPKWFNEIVHHWCKRVARHQRKFRIVRMYR</sequence>
<keyword evidence="2" id="KW-1185">Reference proteome</keyword>
<proteinExistence type="predicted"/>
<gene>
    <name evidence="1" type="ORF">M9H77_15080</name>
</gene>